<dbReference type="Pfam" id="PF07738">
    <property type="entry name" value="Sad1_UNC"/>
    <property type="match status" value="1"/>
</dbReference>
<dbReference type="InterPro" id="IPR045120">
    <property type="entry name" value="Suco/Slp1-like"/>
</dbReference>
<reference evidence="7 8" key="1">
    <citation type="submission" date="2018-03" db="EMBL/GenBank/DDBJ databases">
        <title>Genomes of Pezizomycetes fungi and the evolution of truffles.</title>
        <authorList>
            <person name="Murat C."/>
            <person name="Payen T."/>
            <person name="Noel B."/>
            <person name="Kuo A."/>
            <person name="Martin F.M."/>
        </authorList>
    </citation>
    <scope>NUCLEOTIDE SEQUENCE [LARGE SCALE GENOMIC DNA]</scope>
    <source>
        <strain evidence="7">091103-1</strain>
    </source>
</reference>
<dbReference type="FunFam" id="2.60.120.260:FF:000082">
    <property type="entry name" value="Sad1/UNC domain protein"/>
    <property type="match status" value="1"/>
</dbReference>
<feature type="compositionally biased region" description="Polar residues" evidence="5">
    <location>
        <begin position="285"/>
        <end position="299"/>
    </location>
</feature>
<dbReference type="InterPro" id="IPR008979">
    <property type="entry name" value="Galactose-bd-like_sf"/>
</dbReference>
<evidence type="ECO:0000256" key="2">
    <source>
        <dbReference type="ARBA" id="ARBA00022692"/>
    </source>
</evidence>
<dbReference type="Gene3D" id="2.60.120.260">
    <property type="entry name" value="Galactose-binding domain-like"/>
    <property type="match status" value="1"/>
</dbReference>
<dbReference type="PROSITE" id="PS51469">
    <property type="entry name" value="SUN"/>
    <property type="match status" value="1"/>
</dbReference>
<name>A0A317SUQ6_9PEZI</name>
<feature type="compositionally biased region" description="Basic and acidic residues" evidence="5">
    <location>
        <begin position="28"/>
        <end position="39"/>
    </location>
</feature>
<dbReference type="STRING" id="42249.A0A317SUQ6"/>
<keyword evidence="3" id="KW-1133">Transmembrane helix</keyword>
<evidence type="ECO:0000256" key="3">
    <source>
        <dbReference type="ARBA" id="ARBA00022989"/>
    </source>
</evidence>
<dbReference type="PANTHER" id="PTHR12953:SF0">
    <property type="entry name" value="SUN DOMAIN-CONTAINING OSSIFICATION FACTOR"/>
    <property type="match status" value="1"/>
</dbReference>
<dbReference type="GO" id="GO:0005737">
    <property type="term" value="C:cytoplasm"/>
    <property type="evidence" value="ECO:0007669"/>
    <property type="project" value="TreeGrafter"/>
</dbReference>
<evidence type="ECO:0000259" key="6">
    <source>
        <dbReference type="PROSITE" id="PS51469"/>
    </source>
</evidence>
<evidence type="ECO:0000256" key="5">
    <source>
        <dbReference type="SAM" id="MobiDB-lite"/>
    </source>
</evidence>
<feature type="non-terminal residue" evidence="7">
    <location>
        <position position="1"/>
    </location>
</feature>
<dbReference type="GO" id="GO:0016020">
    <property type="term" value="C:membrane"/>
    <property type="evidence" value="ECO:0007669"/>
    <property type="project" value="InterPro"/>
</dbReference>
<sequence>PLDTAKFLSFEEWKAQNLARAGQSSESFADRYKVDRSDGSDSATANGGVGGGGGDSPDPRGHTRSKNAGTTCKERFNYASFDCAATVHKTNPEAKGATSILVENKDSYMLNKCGAEKKFFIVELCDDILVDTVVLANFEFFSSMFRGFKVFVSDRYPIKQNGWKDLGTFEARNSRRVQAFLIENPLIWARYLKVELLTQYGNEFYCPVSLLRVHGTTMMEEFKHQGEVNTGGAEEDIIEEQGTINTCIAHAKAPDTASREPEHNHPPSPSPSPPPPSAPSAPPGSQVTHSYSHPPSAVPTTQENFFKTVHKRLSLLEANATLSLQYIEEQSRILRDAFVKVEKRQMEKTTQFIEKLNSTVLAELRSYKEQYDQLWQSTVIALESQNTHTDQQIQTLTTRLTLLTDELLFQRRIYQLQSLLLLLII</sequence>
<dbReference type="InterPro" id="IPR012919">
    <property type="entry name" value="SUN_dom"/>
</dbReference>
<keyword evidence="4" id="KW-0472">Membrane</keyword>
<dbReference type="GO" id="GO:0012505">
    <property type="term" value="C:endomembrane system"/>
    <property type="evidence" value="ECO:0007669"/>
    <property type="project" value="UniProtKB-SubCell"/>
</dbReference>
<proteinExistence type="predicted"/>
<feature type="non-terminal residue" evidence="7">
    <location>
        <position position="425"/>
    </location>
</feature>
<dbReference type="SUPFAM" id="SSF49785">
    <property type="entry name" value="Galactose-binding domain-like"/>
    <property type="match status" value="1"/>
</dbReference>
<dbReference type="PANTHER" id="PTHR12953">
    <property type="entry name" value="MEMBRANE PROTEIN CH1 RELATED"/>
    <property type="match status" value="1"/>
</dbReference>
<evidence type="ECO:0000313" key="8">
    <source>
        <dbReference type="Proteomes" id="UP000246991"/>
    </source>
</evidence>
<feature type="compositionally biased region" description="Pro residues" evidence="5">
    <location>
        <begin position="266"/>
        <end position="282"/>
    </location>
</feature>
<keyword evidence="2" id="KW-0812">Transmembrane</keyword>
<feature type="region of interest" description="Disordered" evidence="5">
    <location>
        <begin position="20"/>
        <end position="68"/>
    </location>
</feature>
<accession>A0A317SUQ6</accession>
<organism evidence="7 8">
    <name type="scientific">Tuber magnatum</name>
    <name type="common">white Piedmont truffle</name>
    <dbReference type="NCBI Taxonomy" id="42249"/>
    <lineage>
        <taxon>Eukaryota</taxon>
        <taxon>Fungi</taxon>
        <taxon>Dikarya</taxon>
        <taxon>Ascomycota</taxon>
        <taxon>Pezizomycotina</taxon>
        <taxon>Pezizomycetes</taxon>
        <taxon>Pezizales</taxon>
        <taxon>Tuberaceae</taxon>
        <taxon>Tuber</taxon>
    </lineage>
</organism>
<comment type="caution">
    <text evidence="7">The sequence shown here is derived from an EMBL/GenBank/DDBJ whole genome shotgun (WGS) entry which is preliminary data.</text>
</comment>
<dbReference type="OrthoDB" id="266334at2759"/>
<protein>
    <recommendedName>
        <fullName evidence="6">SUN domain-containing protein</fullName>
    </recommendedName>
</protein>
<gene>
    <name evidence="7" type="ORF">C7212DRAFT_49895</name>
</gene>
<dbReference type="AlphaFoldDB" id="A0A317SUQ6"/>
<evidence type="ECO:0000256" key="4">
    <source>
        <dbReference type="ARBA" id="ARBA00023136"/>
    </source>
</evidence>
<dbReference type="GO" id="GO:0034975">
    <property type="term" value="P:protein folding in endoplasmic reticulum"/>
    <property type="evidence" value="ECO:0007669"/>
    <property type="project" value="TreeGrafter"/>
</dbReference>
<feature type="region of interest" description="Disordered" evidence="5">
    <location>
        <begin position="253"/>
        <end position="299"/>
    </location>
</feature>
<comment type="subcellular location">
    <subcellularLocation>
        <location evidence="1">Endomembrane system</location>
    </subcellularLocation>
</comment>
<feature type="domain" description="SUN" evidence="6">
    <location>
        <begin position="54"/>
        <end position="218"/>
    </location>
</feature>
<evidence type="ECO:0000313" key="7">
    <source>
        <dbReference type="EMBL" id="PWW78159.1"/>
    </source>
</evidence>
<dbReference type="EMBL" id="PYWC01000017">
    <property type="protein sequence ID" value="PWW78159.1"/>
    <property type="molecule type" value="Genomic_DNA"/>
</dbReference>
<evidence type="ECO:0000256" key="1">
    <source>
        <dbReference type="ARBA" id="ARBA00004308"/>
    </source>
</evidence>
<keyword evidence="8" id="KW-1185">Reference proteome</keyword>
<dbReference type="Proteomes" id="UP000246991">
    <property type="component" value="Unassembled WGS sequence"/>
</dbReference>